<dbReference type="PIRSF" id="PIRSF021700">
    <property type="entry name" value="3_dmu_93_MTrfase"/>
    <property type="match status" value="1"/>
</dbReference>
<evidence type="ECO:0000313" key="2">
    <source>
        <dbReference type="EMBL" id="MCT8970507.1"/>
    </source>
</evidence>
<protein>
    <submittedName>
        <fullName evidence="2">VOC family protein</fullName>
    </submittedName>
</protein>
<dbReference type="InterPro" id="IPR028973">
    <property type="entry name" value="PhnB-like"/>
</dbReference>
<organism evidence="2 3">
    <name type="scientific">Microbaculum marinisediminis</name>
    <dbReference type="NCBI Taxonomy" id="2931392"/>
    <lineage>
        <taxon>Bacteria</taxon>
        <taxon>Pseudomonadati</taxon>
        <taxon>Pseudomonadota</taxon>
        <taxon>Alphaproteobacteria</taxon>
        <taxon>Hyphomicrobiales</taxon>
        <taxon>Tepidamorphaceae</taxon>
        <taxon>Microbaculum</taxon>
    </lineage>
</organism>
<feature type="domain" description="PhnB-like" evidence="1">
    <location>
        <begin position="6"/>
        <end position="125"/>
    </location>
</feature>
<accession>A0AAW5QTG8</accession>
<dbReference type="InterPro" id="IPR029068">
    <property type="entry name" value="Glyas_Bleomycin-R_OHBP_Dase"/>
</dbReference>
<dbReference type="InterPro" id="IPR009725">
    <property type="entry name" value="3_dmu_93_MTrfase"/>
</dbReference>
<dbReference type="Pfam" id="PF06983">
    <property type="entry name" value="3-dmu-9_3-mt"/>
    <property type="match status" value="1"/>
</dbReference>
<reference evidence="2 3" key="1">
    <citation type="submission" date="2022-04" db="EMBL/GenBank/DDBJ databases">
        <authorList>
            <person name="Ye Y.-Q."/>
            <person name="Du Z.-J."/>
        </authorList>
    </citation>
    <scope>NUCLEOTIDE SEQUENCE [LARGE SCALE GENOMIC DNA]</scope>
    <source>
        <strain evidence="2 3">A6E488</strain>
    </source>
</reference>
<dbReference type="PANTHER" id="PTHR33990">
    <property type="entry name" value="PROTEIN YJDN-RELATED"/>
    <property type="match status" value="1"/>
</dbReference>
<sequence>MASVQTITPCLWFDGRAEEAAQFYVSIFDDSEILSVTRFGKAGFEHHGRPEGSAMTVTYRIAGQQFTALNGGPNFRFTEAVSFVVRCDSQAEVDRFWAALADGGDPAAQACGWLKDRFGLSWQIVPAELYAMLESGEADRTERAMAALMDMKKIDLAALRRAYEGA</sequence>
<gene>
    <name evidence="2" type="ORF">MUB46_01400</name>
</gene>
<evidence type="ECO:0000259" key="1">
    <source>
        <dbReference type="Pfam" id="PF06983"/>
    </source>
</evidence>
<dbReference type="Gene3D" id="3.10.180.10">
    <property type="entry name" value="2,3-Dihydroxybiphenyl 1,2-Dioxygenase, domain 1"/>
    <property type="match status" value="1"/>
</dbReference>
<dbReference type="SUPFAM" id="SSF54593">
    <property type="entry name" value="Glyoxalase/Bleomycin resistance protein/Dihydroxybiphenyl dioxygenase"/>
    <property type="match status" value="1"/>
</dbReference>
<evidence type="ECO:0000313" key="3">
    <source>
        <dbReference type="Proteomes" id="UP001320898"/>
    </source>
</evidence>
<dbReference type="CDD" id="cd06588">
    <property type="entry name" value="PhnB_like"/>
    <property type="match status" value="1"/>
</dbReference>
<dbReference type="RefSeq" id="WP_261614074.1">
    <property type="nucleotide sequence ID" value="NZ_JALIDZ010000001.1"/>
</dbReference>
<comment type="caution">
    <text evidence="2">The sequence shown here is derived from an EMBL/GenBank/DDBJ whole genome shotgun (WGS) entry which is preliminary data.</text>
</comment>
<keyword evidence="3" id="KW-1185">Reference proteome</keyword>
<proteinExistence type="predicted"/>
<name>A0AAW5QTG8_9HYPH</name>
<dbReference type="Proteomes" id="UP001320898">
    <property type="component" value="Unassembled WGS sequence"/>
</dbReference>
<dbReference type="EMBL" id="JALIDZ010000001">
    <property type="protein sequence ID" value="MCT8970507.1"/>
    <property type="molecule type" value="Genomic_DNA"/>
</dbReference>
<dbReference type="AlphaFoldDB" id="A0AAW5QTG8"/>